<keyword evidence="1" id="KW-0812">Transmembrane</keyword>
<accession>A0AAE9RYR3</accession>
<dbReference type="Proteomes" id="UP001256712">
    <property type="component" value="Segment"/>
</dbReference>
<feature type="transmembrane region" description="Helical" evidence="1">
    <location>
        <begin position="558"/>
        <end position="582"/>
    </location>
</feature>
<organism evidence="2 3">
    <name type="scientific">Palpita vitrealis nucleopolyhedrovirus</name>
    <dbReference type="NCBI Taxonomy" id="2951960"/>
    <lineage>
        <taxon>Viruses</taxon>
        <taxon>Viruses incertae sedis</taxon>
        <taxon>Naldaviricetes</taxon>
        <taxon>Lefavirales</taxon>
        <taxon>Baculoviridae</taxon>
        <taxon>Alphabaculovirus</taxon>
        <taxon>Alphabaculovirus pavitrealis</taxon>
    </lineage>
</organism>
<evidence type="ECO:0000256" key="1">
    <source>
        <dbReference type="SAM" id="Phobius"/>
    </source>
</evidence>
<name>A0AAE9RYR3_9ABAC</name>
<evidence type="ECO:0000313" key="3">
    <source>
        <dbReference type="Proteomes" id="UP001256712"/>
    </source>
</evidence>
<dbReference type="EMBL" id="OL685370">
    <property type="protein sequence ID" value="USC25874.1"/>
    <property type="molecule type" value="Genomic_DNA"/>
</dbReference>
<reference evidence="2" key="1">
    <citation type="journal article" date="2022" name="J. Invertebr. Pathol.">
        <title>Identification of a new nucleopolyhedrovirus isolated from the olive leaf moth, Palpita vitrealis, from two locations in Egypt.</title>
        <authorList>
            <person name="El-Salamouny S."/>
            <person name="Wennmann J.T."/>
            <person name="Kleespies R.G."/>
            <person name="Richert-Poggeler K.R."/>
            <person name="Mansour A."/>
            <person name="Awad M."/>
            <person name="Agamy E."/>
            <person name="Salama R."/>
            <person name="Jehle J.A."/>
        </authorList>
    </citation>
    <scope>NUCLEOTIDE SEQUENCE</scope>
    <source>
        <strain evidence="2">Giza 2005</strain>
    </source>
</reference>
<keyword evidence="1" id="KW-0472">Membrane</keyword>
<keyword evidence="1" id="KW-1133">Transmembrane helix</keyword>
<keyword evidence="3" id="KW-1185">Reference proteome</keyword>
<protein>
    <submittedName>
        <fullName evidence="2">F protein</fullName>
    </submittedName>
</protein>
<evidence type="ECO:0000313" key="2">
    <source>
        <dbReference type="EMBL" id="USC25874.1"/>
    </source>
</evidence>
<sequence length="661" mass="77635">MEGSNFLKLVIIILSTFSFRKGLTNYIFSDNRILFKPVQDNVGLMFEKMHFMKQFSDKNFVFAKRFNLIPIMELLNSDKHEHKTVEFENMLCDNVKPIKYFNWTEIKNNFVNQLSFVNELQNDDLYEEEYWSDFDIAKSLKLIESKDSDLFMDLKEYNFTDVDKNNRYLECLENNHSYENTCMFYYKIILVYNNQINDVSRAQQILENLHNSTAMNKLDYTDVILNDYILLVEMESLIEKLKKKNLAWPVDFNKPVNIDYNLSPMYKLHLYRDGYNVILFIVIPLIRNTNKLYNLYSVTTVPYCRVKTCLFIVPNNEYIAVTETKNYHVALSSDVIKNCVDFDGTLFCPYKQHDVTFESNVCEIEIFMGRLTNANKICNFKIANYNPKNIYVINIVNNQKFLCMLPTNFFQDIIFDCDNNYGIIKGQPGLYVISSTRPQTCKIYVTNNITLHVNRVQNLSVPFTPVKIFKFEEFFNLLLKNDFTIFNGVPFVNNFNRSTLLKYSIVFNRNNYNRWISDNNQDNVDIIANNIDHTNVIDSDNNVTEMTMSEEMLRNYKYNIIIVVVYAIAGVIGGVLSCYCCLRIKPISKTKPISNVKSAISPVIRFNKEKEVVTIDNLDEIDIMKRRYVAPLYNNSQAVQIANDKDNDNDNYYPIRIERVK</sequence>
<proteinExistence type="predicted"/>